<keyword evidence="4" id="KW-1185">Reference proteome</keyword>
<evidence type="ECO:0000259" key="2">
    <source>
        <dbReference type="Pfam" id="PF03703"/>
    </source>
</evidence>
<protein>
    <recommendedName>
        <fullName evidence="2">YdbS-like PH domain-containing protein</fullName>
    </recommendedName>
</protein>
<dbReference type="InterPro" id="IPR005182">
    <property type="entry name" value="YdbS-like_PH"/>
</dbReference>
<dbReference type="PANTHER" id="PTHR34473:SF2">
    <property type="entry name" value="UPF0699 TRANSMEMBRANE PROTEIN YDBT"/>
    <property type="match status" value="1"/>
</dbReference>
<dbReference type="Proteomes" id="UP000283633">
    <property type="component" value="Unassembled WGS sequence"/>
</dbReference>
<feature type="transmembrane region" description="Helical" evidence="1">
    <location>
        <begin position="41"/>
        <end position="64"/>
    </location>
</feature>
<reference evidence="3 4" key="1">
    <citation type="submission" date="2018-08" db="EMBL/GenBank/DDBJ databases">
        <title>Genome Lactobacillus garii FI11369.</title>
        <authorList>
            <person name="Diaz M."/>
            <person name="Narbad A."/>
        </authorList>
    </citation>
    <scope>NUCLEOTIDE SEQUENCE [LARGE SCALE GENOMIC DNA]</scope>
    <source>
        <strain evidence="3 4">FI11369</strain>
    </source>
</reference>
<keyword evidence="1" id="KW-0472">Membrane</keyword>
<dbReference type="RefSeq" id="WP_125072538.1">
    <property type="nucleotide sequence ID" value="NZ_QWZQ01000026.1"/>
</dbReference>
<comment type="caution">
    <text evidence="3">The sequence shown here is derived from an EMBL/GenBank/DDBJ whole genome shotgun (WGS) entry which is preliminary data.</text>
</comment>
<feature type="domain" description="YdbS-like PH" evidence="2">
    <location>
        <begin position="68"/>
        <end position="144"/>
    </location>
</feature>
<accession>A0A426D6M9</accession>
<name>A0A426D6M9_9LACO</name>
<proteinExistence type="predicted"/>
<dbReference type="EMBL" id="QWZQ01000026">
    <property type="protein sequence ID" value="RRK10230.1"/>
    <property type="molecule type" value="Genomic_DNA"/>
</dbReference>
<organism evidence="3 4">
    <name type="scientific">Lactiplantibacillus garii</name>
    <dbReference type="NCBI Taxonomy" id="2306423"/>
    <lineage>
        <taxon>Bacteria</taxon>
        <taxon>Bacillati</taxon>
        <taxon>Bacillota</taxon>
        <taxon>Bacilli</taxon>
        <taxon>Lactobacillales</taxon>
        <taxon>Lactobacillaceae</taxon>
        <taxon>Lactiplantibacillus</taxon>
    </lineage>
</organism>
<sequence length="155" mass="17297">MQAEQLPRRIKTVWCYAALISGGVGLLISAALWLAHTYWHWWGWLPVLGVVLSLLDVVVELGLIPYRYAFWRYRITENAVYLSSGVFFKKQVAIPIGRIQNVTLAAGPLLQLVKLQAVTVETAAASDKIDGVTPAVADQLREQIIRLAREARDEA</sequence>
<feature type="transmembrane region" description="Helical" evidence="1">
    <location>
        <begin position="12"/>
        <end position="35"/>
    </location>
</feature>
<dbReference type="AlphaFoldDB" id="A0A426D6M9"/>
<gene>
    <name evidence="3" type="ORF">D1831_08695</name>
</gene>
<evidence type="ECO:0000256" key="1">
    <source>
        <dbReference type="SAM" id="Phobius"/>
    </source>
</evidence>
<evidence type="ECO:0000313" key="3">
    <source>
        <dbReference type="EMBL" id="RRK10230.1"/>
    </source>
</evidence>
<keyword evidence="1" id="KW-1133">Transmembrane helix</keyword>
<keyword evidence="1" id="KW-0812">Transmembrane</keyword>
<dbReference type="Pfam" id="PF03703">
    <property type="entry name" value="bPH_2"/>
    <property type="match status" value="1"/>
</dbReference>
<dbReference type="OrthoDB" id="1750577at2"/>
<dbReference type="PANTHER" id="PTHR34473">
    <property type="entry name" value="UPF0699 TRANSMEMBRANE PROTEIN YDBS"/>
    <property type="match status" value="1"/>
</dbReference>
<evidence type="ECO:0000313" key="4">
    <source>
        <dbReference type="Proteomes" id="UP000283633"/>
    </source>
</evidence>